<reference evidence="2" key="2">
    <citation type="journal article" date="2019" name="Mol. Plant Microbe Interact.">
        <title>Genome sequence resources for four phytopathogenic fungi from the Colletotrichum orbiculare species complex.</title>
        <authorList>
            <person name="Gan P."/>
            <person name="Tsushima A."/>
            <person name="Narusaka M."/>
            <person name="Narusaka Y."/>
            <person name="Takano Y."/>
            <person name="Kubo Y."/>
            <person name="Shirasu K."/>
        </authorList>
    </citation>
    <scope>GENOME REANNOTATION</scope>
    <source>
        <strain evidence="2">104-T / ATCC 96160 / CBS 514.97 / LARS 414 / MAFF 240422</strain>
    </source>
</reference>
<dbReference type="PANTHER" id="PTHR47643:SF2">
    <property type="entry name" value="TPR DOMAIN PROTEIN (AFU_ORTHOLOGUE AFUA_5G12710)"/>
    <property type="match status" value="1"/>
</dbReference>
<reference evidence="2" key="1">
    <citation type="journal article" date="2013" name="New Phytol.">
        <title>Comparative genomic and transcriptomic analyses reveal the hemibiotrophic stage shift of Colletotrichum fungi.</title>
        <authorList>
            <person name="Gan P."/>
            <person name="Ikeda K."/>
            <person name="Irieda H."/>
            <person name="Narusaka M."/>
            <person name="O'Connell R.J."/>
            <person name="Narusaka Y."/>
            <person name="Takano Y."/>
            <person name="Kubo Y."/>
            <person name="Shirasu K."/>
        </authorList>
    </citation>
    <scope>NUCLEOTIDE SEQUENCE [LARGE SCALE GENOMIC DNA]</scope>
    <source>
        <strain evidence="2">104-T / ATCC 96160 / CBS 514.97 / LARS 414 / MAFF 240422</strain>
    </source>
</reference>
<evidence type="ECO:0000313" key="1">
    <source>
        <dbReference type="EMBL" id="TDZ20578.1"/>
    </source>
</evidence>
<dbReference type="EMBL" id="AMCV02000017">
    <property type="protein sequence ID" value="TDZ20578.1"/>
    <property type="molecule type" value="Genomic_DNA"/>
</dbReference>
<dbReference type="SUPFAM" id="SSF48452">
    <property type="entry name" value="TPR-like"/>
    <property type="match status" value="1"/>
</dbReference>
<dbReference type="Gene3D" id="1.25.40.10">
    <property type="entry name" value="Tetratricopeptide repeat domain"/>
    <property type="match status" value="1"/>
</dbReference>
<keyword evidence="2" id="KW-1185">Reference proteome</keyword>
<dbReference type="PANTHER" id="PTHR47643">
    <property type="entry name" value="TPR DOMAIN PROTEIN (AFU_ORTHOLOGUE AFUA_5G12710)"/>
    <property type="match status" value="1"/>
</dbReference>
<proteinExistence type="predicted"/>
<protein>
    <submittedName>
        <fullName evidence="1">DnaJ-like protein subfamily C member 7-like protein</fullName>
    </submittedName>
</protein>
<dbReference type="SUPFAM" id="SSF82199">
    <property type="entry name" value="SET domain"/>
    <property type="match status" value="1"/>
</dbReference>
<gene>
    <name evidence="1" type="ORF">Cob_v006365</name>
</gene>
<evidence type="ECO:0000313" key="2">
    <source>
        <dbReference type="Proteomes" id="UP000014480"/>
    </source>
</evidence>
<dbReference type="InterPro" id="IPR011990">
    <property type="entry name" value="TPR-like_helical_dom_sf"/>
</dbReference>
<comment type="caution">
    <text evidence="1">The sequence shown here is derived from an EMBL/GenBank/DDBJ whole genome shotgun (WGS) entry which is preliminary data.</text>
</comment>
<dbReference type="Proteomes" id="UP000014480">
    <property type="component" value="Unassembled WGS sequence"/>
</dbReference>
<dbReference type="AlphaFoldDB" id="A0A484FRN9"/>
<dbReference type="InterPro" id="IPR046341">
    <property type="entry name" value="SET_dom_sf"/>
</dbReference>
<accession>A0A484FRN9</accession>
<dbReference type="InterPro" id="IPR053209">
    <property type="entry name" value="Gramillin-biosynth_MTr"/>
</dbReference>
<organism evidence="1 2">
    <name type="scientific">Colletotrichum orbiculare (strain 104-T / ATCC 96160 / CBS 514.97 / LARS 414 / MAFF 240422)</name>
    <name type="common">Cucumber anthracnose fungus</name>
    <name type="synonym">Colletotrichum lagenarium</name>
    <dbReference type="NCBI Taxonomy" id="1213857"/>
    <lineage>
        <taxon>Eukaryota</taxon>
        <taxon>Fungi</taxon>
        <taxon>Dikarya</taxon>
        <taxon>Ascomycota</taxon>
        <taxon>Pezizomycotina</taxon>
        <taxon>Sordariomycetes</taxon>
        <taxon>Hypocreomycetidae</taxon>
        <taxon>Glomerellales</taxon>
        <taxon>Glomerellaceae</taxon>
        <taxon>Colletotrichum</taxon>
        <taxon>Colletotrichum orbiculare species complex</taxon>
    </lineage>
</organism>
<dbReference type="OrthoDB" id="438641at2759"/>
<dbReference type="STRING" id="1213857.A0A484FRN9"/>
<name>A0A484FRN9_COLOR</name>
<sequence length="459" mass="51043">MDVKEISGVEKCDPFFQKFREAADRAGSRKGEIPDDHPPAGILISKFMMARSASLARGGGGEKTMLATTQVPPPYPPCVRPAASLRPLPISKMKLEEHNRGKQVVIRTMTPPDRINAVLTIVEDEAGTAVLLQLYNQPEEVHADEILPQNSIYMIREPFLKVTTWGGYSLRVDHVGDILHLSGNDERIPQRWRSIQTVGGNSDDARMQGNAAVKQHNWGRAERLYSDALSSAETVKQKKAALLNRSLANLRLQRPEKALADALTARNGDEATEKGLFREARACYELEQFSSCLKKLQQAVDLNPDNQDAKKEIERVTRRIHEQVAGEYSWKQMHNQASATPPLIDCATFSAPVEVRPSPGRGNGLFTTRAVKAGDLLFCEKAFAYSYADEDDVVSRQKVKFLMNLSTKRITVGGQADLIAMVVQKLYHNPRMASRFTKLHRGDYHSAEPSPAEEPSTDS</sequence>